<dbReference type="EMBL" id="KN834765">
    <property type="protein sequence ID" value="KIK63244.1"/>
    <property type="molecule type" value="Genomic_DNA"/>
</dbReference>
<proteinExistence type="predicted"/>
<reference evidence="1 2" key="1">
    <citation type="submission" date="2014-04" db="EMBL/GenBank/DDBJ databases">
        <title>Evolutionary Origins and Diversification of the Mycorrhizal Mutualists.</title>
        <authorList>
            <consortium name="DOE Joint Genome Institute"/>
            <consortium name="Mycorrhizal Genomics Consortium"/>
            <person name="Kohler A."/>
            <person name="Kuo A."/>
            <person name="Nagy L.G."/>
            <person name="Floudas D."/>
            <person name="Copeland A."/>
            <person name="Barry K.W."/>
            <person name="Cichocki N."/>
            <person name="Veneault-Fourrey C."/>
            <person name="LaButti K."/>
            <person name="Lindquist E.A."/>
            <person name="Lipzen A."/>
            <person name="Lundell T."/>
            <person name="Morin E."/>
            <person name="Murat C."/>
            <person name="Riley R."/>
            <person name="Ohm R."/>
            <person name="Sun H."/>
            <person name="Tunlid A."/>
            <person name="Henrissat B."/>
            <person name="Grigoriev I.V."/>
            <person name="Hibbett D.S."/>
            <person name="Martin F."/>
        </authorList>
    </citation>
    <scope>NUCLEOTIDE SEQUENCE [LARGE SCALE GENOMIC DNA]</scope>
    <source>
        <strain evidence="1 2">FD-317 M1</strain>
    </source>
</reference>
<gene>
    <name evidence="1" type="ORF">GYMLUDRAFT_163481</name>
</gene>
<evidence type="ECO:0000313" key="2">
    <source>
        <dbReference type="Proteomes" id="UP000053593"/>
    </source>
</evidence>
<keyword evidence="2" id="KW-1185">Reference proteome</keyword>
<dbReference type="OrthoDB" id="432234at2759"/>
<dbReference type="HOGENOM" id="CLU_103041_1_0_1"/>
<dbReference type="Proteomes" id="UP000053593">
    <property type="component" value="Unassembled WGS sequence"/>
</dbReference>
<evidence type="ECO:0000313" key="1">
    <source>
        <dbReference type="EMBL" id="KIK63244.1"/>
    </source>
</evidence>
<sequence>APWATAEKDFIEEDGTWGMKCSIPYLNGYNLTILETQFCNNDQKLLTNGKETQGVMRYIFNYTTKNRVKLSNSSALLAKKLAIHERQEQHNPDSRNILKKLIMRCATTLSRQQELSAPEVITYLMGWGDHYVSHHFTPIYLDGVMGLL</sequence>
<accession>A0A0D0CK50</accession>
<dbReference type="AlphaFoldDB" id="A0A0D0CK50"/>
<name>A0A0D0CK50_9AGAR</name>
<organism evidence="1 2">
    <name type="scientific">Collybiopsis luxurians FD-317 M1</name>
    <dbReference type="NCBI Taxonomy" id="944289"/>
    <lineage>
        <taxon>Eukaryota</taxon>
        <taxon>Fungi</taxon>
        <taxon>Dikarya</taxon>
        <taxon>Basidiomycota</taxon>
        <taxon>Agaricomycotina</taxon>
        <taxon>Agaricomycetes</taxon>
        <taxon>Agaricomycetidae</taxon>
        <taxon>Agaricales</taxon>
        <taxon>Marasmiineae</taxon>
        <taxon>Omphalotaceae</taxon>
        <taxon>Collybiopsis</taxon>
        <taxon>Collybiopsis luxurians</taxon>
    </lineage>
</organism>
<protein>
    <submittedName>
        <fullName evidence="1">Unplaced genomic scaffold GYMLUscaffold_17, whole genome shotgun sequence</fullName>
    </submittedName>
</protein>
<feature type="non-terminal residue" evidence="1">
    <location>
        <position position="1"/>
    </location>
</feature>